<name>A0A7C3UXP6_9BACT</name>
<dbReference type="SUPFAM" id="SSF54631">
    <property type="entry name" value="CBS-domain pair"/>
    <property type="match status" value="1"/>
</dbReference>
<sequence>MRVAEIMNKDPITITPETQVGEALKLMQQHNIRHLPVLKNDLMVGWISARTLREVLLASMLEVITVGDVMVEAPISVTPATSVEEAARLVHEHRIGGMPVLEGDKLVGVLTVNDLLSAFILMLGLLRSSSRLDLLLDTKPKTLEKVSRLIQDHGGKIINVALGPTKDGKRCYFFRLEKCNLEPIIATLKDQGYQVMDFID</sequence>
<dbReference type="AlphaFoldDB" id="A0A7C3UXP6"/>
<dbReference type="Pfam" id="PF00571">
    <property type="entry name" value="CBS"/>
    <property type="match status" value="2"/>
</dbReference>
<evidence type="ECO:0000256" key="2">
    <source>
        <dbReference type="PROSITE-ProRule" id="PRU00703"/>
    </source>
</evidence>
<feature type="domain" description="CBS" evidence="3">
    <location>
        <begin position="70"/>
        <end position="129"/>
    </location>
</feature>
<dbReference type="CDD" id="cd04584">
    <property type="entry name" value="CBS_pair_AcuB_like"/>
    <property type="match status" value="1"/>
</dbReference>
<evidence type="ECO:0000256" key="1">
    <source>
        <dbReference type="ARBA" id="ARBA00023122"/>
    </source>
</evidence>
<dbReference type="PANTHER" id="PTHR43080">
    <property type="entry name" value="CBS DOMAIN-CONTAINING PROTEIN CBSX3, MITOCHONDRIAL"/>
    <property type="match status" value="1"/>
</dbReference>
<reference evidence="4" key="1">
    <citation type="journal article" date="2020" name="mSystems">
        <title>Genome- and Community-Level Interaction Insights into Carbon Utilization and Element Cycling Functions of Hydrothermarchaeota in Hydrothermal Sediment.</title>
        <authorList>
            <person name="Zhou Z."/>
            <person name="Liu Y."/>
            <person name="Xu W."/>
            <person name="Pan J."/>
            <person name="Luo Z.H."/>
            <person name="Li M."/>
        </authorList>
    </citation>
    <scope>NUCLEOTIDE SEQUENCE [LARGE SCALE GENOMIC DNA]</scope>
    <source>
        <strain evidence="4">SpSt-897</strain>
    </source>
</reference>
<dbReference type="PROSITE" id="PS51371">
    <property type="entry name" value="CBS"/>
    <property type="match status" value="2"/>
</dbReference>
<accession>A0A7C3UXP6</accession>
<evidence type="ECO:0000259" key="3">
    <source>
        <dbReference type="PROSITE" id="PS51371"/>
    </source>
</evidence>
<feature type="domain" description="CBS" evidence="3">
    <location>
        <begin position="7"/>
        <end position="63"/>
    </location>
</feature>
<comment type="caution">
    <text evidence="4">The sequence shown here is derived from an EMBL/GenBank/DDBJ whole genome shotgun (WGS) entry which is preliminary data.</text>
</comment>
<dbReference type="InterPro" id="IPR051257">
    <property type="entry name" value="Diverse_CBS-Domain"/>
</dbReference>
<keyword evidence="1 2" id="KW-0129">CBS domain</keyword>
<organism evidence="4">
    <name type="scientific">Desulfobacca acetoxidans</name>
    <dbReference type="NCBI Taxonomy" id="60893"/>
    <lineage>
        <taxon>Bacteria</taxon>
        <taxon>Pseudomonadati</taxon>
        <taxon>Thermodesulfobacteriota</taxon>
        <taxon>Desulfobaccia</taxon>
        <taxon>Desulfobaccales</taxon>
        <taxon>Desulfobaccaceae</taxon>
        <taxon>Desulfobacca</taxon>
    </lineage>
</organism>
<dbReference type="SMART" id="SM00116">
    <property type="entry name" value="CBS"/>
    <property type="match status" value="2"/>
</dbReference>
<gene>
    <name evidence="4" type="ORF">ENW96_06245</name>
</gene>
<dbReference type="Gene3D" id="3.10.580.10">
    <property type="entry name" value="CBS-domain"/>
    <property type="match status" value="1"/>
</dbReference>
<evidence type="ECO:0000313" key="4">
    <source>
        <dbReference type="EMBL" id="HGF33977.1"/>
    </source>
</evidence>
<proteinExistence type="predicted"/>
<protein>
    <submittedName>
        <fullName evidence="4">CBS domain-containing protein</fullName>
    </submittedName>
</protein>
<dbReference type="EMBL" id="DTMF01000157">
    <property type="protein sequence ID" value="HGF33977.1"/>
    <property type="molecule type" value="Genomic_DNA"/>
</dbReference>
<dbReference type="InterPro" id="IPR046342">
    <property type="entry name" value="CBS_dom_sf"/>
</dbReference>
<dbReference type="InterPro" id="IPR000644">
    <property type="entry name" value="CBS_dom"/>
</dbReference>
<dbReference type="PANTHER" id="PTHR43080:SF2">
    <property type="entry name" value="CBS DOMAIN-CONTAINING PROTEIN"/>
    <property type="match status" value="1"/>
</dbReference>